<evidence type="ECO:0000256" key="4">
    <source>
        <dbReference type="ARBA" id="ARBA00023224"/>
    </source>
</evidence>
<evidence type="ECO:0000256" key="3">
    <source>
        <dbReference type="ARBA" id="ARBA00022737"/>
    </source>
</evidence>
<sequence>MGEMEQMRQEAEQLKKQIAVTLEMEPVHIVSGVEVVGRIQMRTRRTLRGHLAKIYAMHWCTDSKLLVSASQDGKLIVWDTYTTNKVRVGSTQQ</sequence>
<reference evidence="6" key="2">
    <citation type="submission" date="2025-09" db="UniProtKB">
        <authorList>
            <consortium name="Ensembl"/>
        </authorList>
    </citation>
    <scope>IDENTIFICATION</scope>
</reference>
<evidence type="ECO:0000256" key="1">
    <source>
        <dbReference type="ARBA" id="ARBA00009768"/>
    </source>
</evidence>
<dbReference type="Pfam" id="PF00400">
    <property type="entry name" value="WD40"/>
    <property type="match status" value="1"/>
</dbReference>
<dbReference type="PROSITE" id="PS50294">
    <property type="entry name" value="WD_REPEATS_REGION"/>
    <property type="match status" value="1"/>
</dbReference>
<feature type="repeat" description="WD" evidence="5">
    <location>
        <begin position="47"/>
        <end position="88"/>
    </location>
</feature>
<dbReference type="InterPro" id="IPR015943">
    <property type="entry name" value="WD40/YVTN_repeat-like_dom_sf"/>
</dbReference>
<reference evidence="6" key="1">
    <citation type="submission" date="2025-08" db="UniProtKB">
        <authorList>
            <consortium name="Ensembl"/>
        </authorList>
    </citation>
    <scope>IDENTIFICATION</scope>
</reference>
<name>A0A8C0HAI6_CHEAB</name>
<accession>A0A8C0HAI6</accession>
<dbReference type="InterPro" id="IPR001680">
    <property type="entry name" value="WD40_rpt"/>
</dbReference>
<organism evidence="6 7">
    <name type="scientific">Chelonoidis abingdonii</name>
    <name type="common">Abingdon island giant tortoise</name>
    <name type="synonym">Testudo abingdonii</name>
    <dbReference type="NCBI Taxonomy" id="106734"/>
    <lineage>
        <taxon>Eukaryota</taxon>
        <taxon>Metazoa</taxon>
        <taxon>Chordata</taxon>
        <taxon>Craniata</taxon>
        <taxon>Vertebrata</taxon>
        <taxon>Euteleostomi</taxon>
        <taxon>Archelosauria</taxon>
        <taxon>Testudinata</taxon>
        <taxon>Testudines</taxon>
        <taxon>Cryptodira</taxon>
        <taxon>Durocryptodira</taxon>
        <taxon>Testudinoidea</taxon>
        <taxon>Testudinidae</taxon>
        <taxon>Chelonoidis</taxon>
    </lineage>
</organism>
<dbReference type="AlphaFoldDB" id="A0A8C0HAI6"/>
<dbReference type="OMA" id="WCTDSKL"/>
<keyword evidence="4" id="KW-0807">Transducer</keyword>
<keyword evidence="2 5" id="KW-0853">WD repeat</keyword>
<dbReference type="Ensembl" id="ENSCABT00000017707.1">
    <property type="protein sequence ID" value="ENSCABP00000016150.1"/>
    <property type="gene ID" value="ENSCABG00000012031.1"/>
</dbReference>
<evidence type="ECO:0000256" key="2">
    <source>
        <dbReference type="ARBA" id="ARBA00022574"/>
    </source>
</evidence>
<dbReference type="GeneTree" id="ENSGT01000000214413"/>
<comment type="similarity">
    <text evidence="1">Belongs to the WD repeat G protein beta family.</text>
</comment>
<dbReference type="SUPFAM" id="SSF50978">
    <property type="entry name" value="WD40 repeat-like"/>
    <property type="match status" value="1"/>
</dbReference>
<dbReference type="InterPro" id="IPR036322">
    <property type="entry name" value="WD40_repeat_dom_sf"/>
</dbReference>
<dbReference type="PROSITE" id="PS50082">
    <property type="entry name" value="WD_REPEATS_2"/>
    <property type="match status" value="1"/>
</dbReference>
<keyword evidence="7" id="KW-1185">Reference proteome</keyword>
<dbReference type="PRINTS" id="PR00319">
    <property type="entry name" value="GPROTEINB"/>
</dbReference>
<proteinExistence type="inferred from homology"/>
<keyword evidence="3" id="KW-0677">Repeat</keyword>
<dbReference type="GO" id="GO:0007165">
    <property type="term" value="P:signal transduction"/>
    <property type="evidence" value="ECO:0007669"/>
    <property type="project" value="UniProtKB-KW"/>
</dbReference>
<dbReference type="InterPro" id="IPR016346">
    <property type="entry name" value="G-protein_beta_1-5"/>
</dbReference>
<dbReference type="SMART" id="SM00320">
    <property type="entry name" value="WD40"/>
    <property type="match status" value="1"/>
</dbReference>
<evidence type="ECO:0000313" key="7">
    <source>
        <dbReference type="Proteomes" id="UP000694404"/>
    </source>
</evidence>
<evidence type="ECO:0000313" key="6">
    <source>
        <dbReference type="Ensembl" id="ENSCABP00000016150.1"/>
    </source>
</evidence>
<protein>
    <submittedName>
        <fullName evidence="6">Uncharacterized protein</fullName>
    </submittedName>
</protein>
<dbReference type="InterPro" id="IPR001632">
    <property type="entry name" value="WD40_G-protein_beta-like"/>
</dbReference>
<dbReference type="Proteomes" id="UP000694404">
    <property type="component" value="Unplaced"/>
</dbReference>
<evidence type="ECO:0000256" key="5">
    <source>
        <dbReference type="PROSITE-ProRule" id="PRU00221"/>
    </source>
</evidence>
<dbReference type="PANTHER" id="PTHR19850">
    <property type="entry name" value="GUANINE NUCLEOTIDE-BINDING PROTEIN BETA G PROTEIN BETA"/>
    <property type="match status" value="1"/>
</dbReference>
<dbReference type="Gene3D" id="2.130.10.10">
    <property type="entry name" value="YVTN repeat-like/Quinoprotein amine dehydrogenase"/>
    <property type="match status" value="1"/>
</dbReference>